<reference evidence="7" key="1">
    <citation type="journal article" date="2019" name="Int. J. Syst. Evol. Microbiol.">
        <title>The Global Catalogue of Microorganisms (GCM) 10K type strain sequencing project: providing services to taxonomists for standard genome sequencing and annotation.</title>
        <authorList>
            <consortium name="The Broad Institute Genomics Platform"/>
            <consortium name="The Broad Institute Genome Sequencing Center for Infectious Disease"/>
            <person name="Wu L."/>
            <person name="Ma J."/>
        </authorList>
    </citation>
    <scope>NUCLEOTIDE SEQUENCE [LARGE SCALE GENOMIC DNA]</scope>
    <source>
        <strain evidence="7">KCTC 52366</strain>
    </source>
</reference>
<gene>
    <name evidence="6" type="ORF">ACFOGP_00300</name>
</gene>
<evidence type="ECO:0000256" key="1">
    <source>
        <dbReference type="ARBA" id="ARBA00001917"/>
    </source>
</evidence>
<dbReference type="PANTHER" id="PTHR33798:SF5">
    <property type="entry name" value="FLAVIN REDUCTASE LIKE DOMAIN-CONTAINING PROTEIN"/>
    <property type="match status" value="1"/>
</dbReference>
<dbReference type="InterPro" id="IPR012349">
    <property type="entry name" value="Split_barrel_FMN-bd"/>
</dbReference>
<evidence type="ECO:0000259" key="5">
    <source>
        <dbReference type="SMART" id="SM00903"/>
    </source>
</evidence>
<evidence type="ECO:0000313" key="6">
    <source>
        <dbReference type="EMBL" id="MFC3141130.1"/>
    </source>
</evidence>
<dbReference type="EC" id="1.5.1.-" evidence="6"/>
<dbReference type="Gene3D" id="2.30.110.10">
    <property type="entry name" value="Electron Transport, Fmn-binding Protein, Chain A"/>
    <property type="match status" value="1"/>
</dbReference>
<organism evidence="6 7">
    <name type="scientific">Psychromarinibacter halotolerans</name>
    <dbReference type="NCBI Taxonomy" id="1775175"/>
    <lineage>
        <taxon>Bacteria</taxon>
        <taxon>Pseudomonadati</taxon>
        <taxon>Pseudomonadota</taxon>
        <taxon>Alphaproteobacteria</taxon>
        <taxon>Rhodobacterales</taxon>
        <taxon>Paracoccaceae</taxon>
        <taxon>Psychromarinibacter</taxon>
    </lineage>
</organism>
<dbReference type="GO" id="GO:0016491">
    <property type="term" value="F:oxidoreductase activity"/>
    <property type="evidence" value="ECO:0007669"/>
    <property type="project" value="UniProtKB-KW"/>
</dbReference>
<comment type="similarity">
    <text evidence="4">Belongs to the flavoredoxin family.</text>
</comment>
<dbReference type="SUPFAM" id="SSF50475">
    <property type="entry name" value="FMN-binding split barrel"/>
    <property type="match status" value="1"/>
</dbReference>
<dbReference type="PANTHER" id="PTHR33798">
    <property type="entry name" value="FLAVOPROTEIN OXYGENASE"/>
    <property type="match status" value="1"/>
</dbReference>
<keyword evidence="2" id="KW-0285">Flavoprotein</keyword>
<dbReference type="RefSeq" id="WP_379559768.1">
    <property type="nucleotide sequence ID" value="NZ_JBHRTB010000001.1"/>
</dbReference>
<keyword evidence="7" id="KW-1185">Reference proteome</keyword>
<keyword evidence="3" id="KW-0288">FMN</keyword>
<dbReference type="SMART" id="SM00903">
    <property type="entry name" value="Flavin_Reduct"/>
    <property type="match status" value="1"/>
</dbReference>
<evidence type="ECO:0000256" key="3">
    <source>
        <dbReference type="ARBA" id="ARBA00022643"/>
    </source>
</evidence>
<dbReference type="Pfam" id="PF01613">
    <property type="entry name" value="Flavin_Reduct"/>
    <property type="match status" value="1"/>
</dbReference>
<feature type="domain" description="Flavin reductase like" evidence="5">
    <location>
        <begin position="23"/>
        <end position="176"/>
    </location>
</feature>
<accession>A0ABV7GM32</accession>
<sequence>MEHRFFDFTAEAPFDRYRLMANSVTPRPIALVTSVSKDGTPNAAPFSFFGLLSHDPATLAIGIEPRPDGRRKDTAANILETGEFIVQISDAAMAAQMDACGAPVEPEADELSLNGMETVPGTSVAVPRIALAPVAMECKLHSTIDLGPARDIVLGTIVGFHLRADAIGEDGRIDQDVIDTIGRVGAMSYATTRDRFRT</sequence>
<dbReference type="EMBL" id="JBHRTB010000001">
    <property type="protein sequence ID" value="MFC3141130.1"/>
    <property type="molecule type" value="Genomic_DNA"/>
</dbReference>
<dbReference type="InterPro" id="IPR002563">
    <property type="entry name" value="Flavin_Rdtase-like_dom"/>
</dbReference>
<evidence type="ECO:0000256" key="4">
    <source>
        <dbReference type="ARBA" id="ARBA00038054"/>
    </source>
</evidence>
<dbReference type="Proteomes" id="UP001595632">
    <property type="component" value="Unassembled WGS sequence"/>
</dbReference>
<evidence type="ECO:0000256" key="2">
    <source>
        <dbReference type="ARBA" id="ARBA00022630"/>
    </source>
</evidence>
<protein>
    <submittedName>
        <fullName evidence="6">Flavin reductase family protein</fullName>
        <ecNumber evidence="6">1.5.1.-</ecNumber>
    </submittedName>
</protein>
<evidence type="ECO:0000313" key="7">
    <source>
        <dbReference type="Proteomes" id="UP001595632"/>
    </source>
</evidence>
<keyword evidence="6" id="KW-0560">Oxidoreductase</keyword>
<proteinExistence type="inferred from homology"/>
<comment type="caution">
    <text evidence="6">The sequence shown here is derived from an EMBL/GenBank/DDBJ whole genome shotgun (WGS) entry which is preliminary data.</text>
</comment>
<name>A0ABV7GM32_9RHOB</name>
<comment type="cofactor">
    <cofactor evidence="1">
        <name>FMN</name>
        <dbReference type="ChEBI" id="CHEBI:58210"/>
    </cofactor>
</comment>